<organism evidence="2">
    <name type="scientific">Oryza barthii</name>
    <dbReference type="NCBI Taxonomy" id="65489"/>
    <lineage>
        <taxon>Eukaryota</taxon>
        <taxon>Viridiplantae</taxon>
        <taxon>Streptophyta</taxon>
        <taxon>Embryophyta</taxon>
        <taxon>Tracheophyta</taxon>
        <taxon>Spermatophyta</taxon>
        <taxon>Magnoliopsida</taxon>
        <taxon>Liliopsida</taxon>
        <taxon>Poales</taxon>
        <taxon>Poaceae</taxon>
        <taxon>BOP clade</taxon>
        <taxon>Oryzoideae</taxon>
        <taxon>Oryzeae</taxon>
        <taxon>Oryzinae</taxon>
        <taxon>Oryza</taxon>
    </lineage>
</organism>
<dbReference type="PaxDb" id="65489-OBART02G03640.1"/>
<proteinExistence type="predicted"/>
<dbReference type="EnsemblPlants" id="OBART02G03640.1">
    <property type="protein sequence ID" value="OBART02G03640.1"/>
    <property type="gene ID" value="OBART02G03640"/>
</dbReference>
<feature type="compositionally biased region" description="Basic and acidic residues" evidence="1">
    <location>
        <begin position="200"/>
        <end position="212"/>
    </location>
</feature>
<feature type="region of interest" description="Disordered" evidence="1">
    <location>
        <begin position="167"/>
        <end position="212"/>
    </location>
</feature>
<dbReference type="Proteomes" id="UP000026960">
    <property type="component" value="Chromosome 2"/>
</dbReference>
<dbReference type="HOGENOM" id="CLU_113062_0_0_1"/>
<dbReference type="Gramene" id="OBART02G03640.1">
    <property type="protein sequence ID" value="OBART02G03640.1"/>
    <property type="gene ID" value="OBART02G03640"/>
</dbReference>
<keyword evidence="3" id="KW-1185">Reference proteome</keyword>
<accession>A0A0D3F0M6</accession>
<evidence type="ECO:0000256" key="1">
    <source>
        <dbReference type="SAM" id="MobiDB-lite"/>
    </source>
</evidence>
<feature type="region of interest" description="Disordered" evidence="1">
    <location>
        <begin position="117"/>
        <end position="154"/>
    </location>
</feature>
<dbReference type="AlphaFoldDB" id="A0A0D3F0M6"/>
<sequence>MQIPLVNGREGLCGSQDPAKWFPPCIQKLEALSSKDRFPVYLKLTCPCFQRLSTCRGMYQMSMNENTQPQGPSFLEMLGHGDWLFNQPPIMQPQTTGMYNPEQMMGYAGSTQSYGEPCSYGGGSSTAQHDIGPLQHDEPPPITQPAQDYDDVDLRGVEVIRRSVRERYSPERLSERYSPERLALSGRRPPTGARRKGKKKETGTSRNFDDEA</sequence>
<evidence type="ECO:0000313" key="2">
    <source>
        <dbReference type="EnsemblPlants" id="OBART02G03640.1"/>
    </source>
</evidence>
<protein>
    <submittedName>
        <fullName evidence="2">Uncharacterized protein</fullName>
    </submittedName>
</protein>
<feature type="compositionally biased region" description="Basic and acidic residues" evidence="1">
    <location>
        <begin position="167"/>
        <end position="179"/>
    </location>
</feature>
<evidence type="ECO:0000313" key="3">
    <source>
        <dbReference type="Proteomes" id="UP000026960"/>
    </source>
</evidence>
<name>A0A0D3F0M6_9ORYZ</name>
<reference evidence="2" key="1">
    <citation type="journal article" date="2009" name="Rice">
        <title>De Novo Next Generation Sequencing of Plant Genomes.</title>
        <authorList>
            <person name="Rounsley S."/>
            <person name="Marri P.R."/>
            <person name="Yu Y."/>
            <person name="He R."/>
            <person name="Sisneros N."/>
            <person name="Goicoechea J.L."/>
            <person name="Lee S.J."/>
            <person name="Angelova A."/>
            <person name="Kudrna D."/>
            <person name="Luo M."/>
            <person name="Affourtit J."/>
            <person name="Desany B."/>
            <person name="Knight J."/>
            <person name="Niazi F."/>
            <person name="Egholm M."/>
            <person name="Wing R.A."/>
        </authorList>
    </citation>
    <scope>NUCLEOTIDE SEQUENCE [LARGE SCALE GENOMIC DNA]</scope>
    <source>
        <strain evidence="2">cv. IRGC 105608</strain>
    </source>
</reference>
<reference evidence="2" key="2">
    <citation type="submission" date="2015-03" db="UniProtKB">
        <authorList>
            <consortium name="EnsemblPlants"/>
        </authorList>
    </citation>
    <scope>IDENTIFICATION</scope>
</reference>